<protein>
    <submittedName>
        <fullName evidence="2">Uncharacterized protein</fullName>
    </submittedName>
</protein>
<reference evidence="2 3" key="1">
    <citation type="submission" date="2016-04" db="EMBL/GenBank/DDBJ databases">
        <title>A degradative enzymes factory behind the ericoid mycorrhizal symbiosis.</title>
        <authorList>
            <consortium name="DOE Joint Genome Institute"/>
            <person name="Martino E."/>
            <person name="Morin E."/>
            <person name="Grelet G."/>
            <person name="Kuo A."/>
            <person name="Kohler A."/>
            <person name="Daghino S."/>
            <person name="Barry K."/>
            <person name="Choi C."/>
            <person name="Cichocki N."/>
            <person name="Clum A."/>
            <person name="Copeland A."/>
            <person name="Hainaut M."/>
            <person name="Haridas S."/>
            <person name="Labutti K."/>
            <person name="Lindquist E."/>
            <person name="Lipzen A."/>
            <person name="Khouja H.-R."/>
            <person name="Murat C."/>
            <person name="Ohm R."/>
            <person name="Olson A."/>
            <person name="Spatafora J."/>
            <person name="Veneault-Fourrey C."/>
            <person name="Henrissat B."/>
            <person name="Grigoriev I."/>
            <person name="Martin F."/>
            <person name="Perotto S."/>
        </authorList>
    </citation>
    <scope>NUCLEOTIDE SEQUENCE [LARGE SCALE GENOMIC DNA]</scope>
    <source>
        <strain evidence="2 3">F</strain>
    </source>
</reference>
<organism evidence="2 3">
    <name type="scientific">Hyaloscypha variabilis (strain UAMH 11265 / GT02V1 / F)</name>
    <name type="common">Meliniomyces variabilis</name>
    <dbReference type="NCBI Taxonomy" id="1149755"/>
    <lineage>
        <taxon>Eukaryota</taxon>
        <taxon>Fungi</taxon>
        <taxon>Dikarya</taxon>
        <taxon>Ascomycota</taxon>
        <taxon>Pezizomycotina</taxon>
        <taxon>Leotiomycetes</taxon>
        <taxon>Helotiales</taxon>
        <taxon>Hyaloscyphaceae</taxon>
        <taxon>Hyaloscypha</taxon>
        <taxon>Hyaloscypha variabilis</taxon>
    </lineage>
</organism>
<feature type="compositionally biased region" description="Basic and acidic residues" evidence="1">
    <location>
        <begin position="228"/>
        <end position="237"/>
    </location>
</feature>
<dbReference type="OrthoDB" id="10402677at2759"/>
<sequence>METRRFEARRWCIVRLTFGECGWNSRQDVWGAIDENAGMSMGMKENRRKSWKCEARLQFTQGINLAFATGRNLGLGEVSTFVSLAGVDAELSVSPSLPGLRWRRFGDARCIVSAAAHVARWLFSGDHLEGGAVLPRELWKKFLNAAASAARVLANNFLFCAVEGEVCREMANSSNVVEREGDEGLRKKSQRIFTRGDDQKKKFHRQGKLSQSPGGGMMMLDGCAGLGEHGREKDKSK</sequence>
<dbReference type="AlphaFoldDB" id="A0A2J6R8P5"/>
<dbReference type="Proteomes" id="UP000235786">
    <property type="component" value="Unassembled WGS sequence"/>
</dbReference>
<evidence type="ECO:0000313" key="3">
    <source>
        <dbReference type="Proteomes" id="UP000235786"/>
    </source>
</evidence>
<evidence type="ECO:0000256" key="1">
    <source>
        <dbReference type="SAM" id="MobiDB-lite"/>
    </source>
</evidence>
<dbReference type="EMBL" id="KZ613953">
    <property type="protein sequence ID" value="PMD34877.1"/>
    <property type="molecule type" value="Genomic_DNA"/>
</dbReference>
<keyword evidence="3" id="KW-1185">Reference proteome</keyword>
<feature type="region of interest" description="Disordered" evidence="1">
    <location>
        <begin position="196"/>
        <end position="237"/>
    </location>
</feature>
<gene>
    <name evidence="2" type="ORF">L207DRAFT_534161</name>
</gene>
<name>A0A2J6R8P5_HYAVF</name>
<evidence type="ECO:0000313" key="2">
    <source>
        <dbReference type="EMBL" id="PMD34877.1"/>
    </source>
</evidence>
<proteinExistence type="predicted"/>
<accession>A0A2J6R8P5</accession>